<gene>
    <name evidence="2" type="ORF">EVAR_580_1</name>
</gene>
<organism evidence="2 3">
    <name type="scientific">Eumeta variegata</name>
    <name type="common">Bagworm moth</name>
    <name type="synonym">Eumeta japonica</name>
    <dbReference type="NCBI Taxonomy" id="151549"/>
    <lineage>
        <taxon>Eukaryota</taxon>
        <taxon>Metazoa</taxon>
        <taxon>Ecdysozoa</taxon>
        <taxon>Arthropoda</taxon>
        <taxon>Hexapoda</taxon>
        <taxon>Insecta</taxon>
        <taxon>Pterygota</taxon>
        <taxon>Neoptera</taxon>
        <taxon>Endopterygota</taxon>
        <taxon>Lepidoptera</taxon>
        <taxon>Glossata</taxon>
        <taxon>Ditrysia</taxon>
        <taxon>Tineoidea</taxon>
        <taxon>Psychidae</taxon>
        <taxon>Oiketicinae</taxon>
        <taxon>Eumeta</taxon>
    </lineage>
</organism>
<accession>A0A4C1SBA8</accession>
<dbReference type="EMBL" id="BGZK01000002">
    <property type="protein sequence ID" value="GBO99343.1"/>
    <property type="molecule type" value="Genomic_DNA"/>
</dbReference>
<feature type="region of interest" description="Disordered" evidence="1">
    <location>
        <begin position="150"/>
        <end position="169"/>
    </location>
</feature>
<dbReference type="Proteomes" id="UP000299102">
    <property type="component" value="Unassembled WGS sequence"/>
</dbReference>
<keyword evidence="3" id="KW-1185">Reference proteome</keyword>
<comment type="caution">
    <text evidence="2">The sequence shown here is derived from an EMBL/GenBank/DDBJ whole genome shotgun (WGS) entry which is preliminary data.</text>
</comment>
<name>A0A4C1SBA8_EUMVA</name>
<evidence type="ECO:0000256" key="1">
    <source>
        <dbReference type="SAM" id="MobiDB-lite"/>
    </source>
</evidence>
<reference evidence="2 3" key="1">
    <citation type="journal article" date="2019" name="Commun. Biol.">
        <title>The bagworm genome reveals a unique fibroin gene that provides high tensile strength.</title>
        <authorList>
            <person name="Kono N."/>
            <person name="Nakamura H."/>
            <person name="Ohtoshi R."/>
            <person name="Tomita M."/>
            <person name="Numata K."/>
            <person name="Arakawa K."/>
        </authorList>
    </citation>
    <scope>NUCLEOTIDE SEQUENCE [LARGE SCALE GENOMIC DNA]</scope>
</reference>
<feature type="region of interest" description="Disordered" evidence="1">
    <location>
        <begin position="200"/>
        <end position="235"/>
    </location>
</feature>
<evidence type="ECO:0000313" key="2">
    <source>
        <dbReference type="EMBL" id="GBO99343.1"/>
    </source>
</evidence>
<evidence type="ECO:0000313" key="3">
    <source>
        <dbReference type="Proteomes" id="UP000299102"/>
    </source>
</evidence>
<sequence>MCYGSVLSRILVQVEKVVKRRKPNDIRKIKNETDVVDRITLYFEVQRYKHESYIRHRYLDESRAGARSYRRKRDEVRSQKRIELELLVLCECGKINVNMEHAFTSLGFVTERKGIKAYITVVGEKKSSRGESGRLRARAGVSIRRYVNRPPAAAAAPPRLDPGEPRRGPVVWTNRNVESVASEMSGPFVWRLKPTKVAKYARDRQRQTSAGTAAGTSGRLEPSAHTTDDSQRQKGVIHYHKEQLKKNLTSTSLEKRTYL</sequence>
<dbReference type="AlphaFoldDB" id="A0A4C1SBA8"/>
<protein>
    <submittedName>
        <fullName evidence="2">Uncharacterized protein</fullName>
    </submittedName>
</protein>
<proteinExistence type="predicted"/>